<evidence type="ECO:0000313" key="4">
    <source>
        <dbReference type="Proteomes" id="UP001629244"/>
    </source>
</evidence>
<reference evidence="3 4" key="1">
    <citation type="submission" date="2024-06" db="EMBL/GenBank/DDBJ databases">
        <authorList>
            <person name="Kaempfer P."/>
            <person name="Viver T."/>
        </authorList>
    </citation>
    <scope>NUCLEOTIDE SEQUENCE [LARGE SCALE GENOMIC DNA]</scope>
    <source>
        <strain evidence="3 4">ST-64</strain>
    </source>
</reference>
<dbReference type="Proteomes" id="UP001629244">
    <property type="component" value="Unassembled WGS sequence"/>
</dbReference>
<protein>
    <submittedName>
        <fullName evidence="3">Uncharacterized protein</fullName>
    </submittedName>
</protein>
<comment type="caution">
    <text evidence="3">The sequence shown here is derived from an EMBL/GenBank/DDBJ whole genome shotgun (WGS) entry which is preliminary data.</text>
</comment>
<evidence type="ECO:0000256" key="2">
    <source>
        <dbReference type="SAM" id="SignalP"/>
    </source>
</evidence>
<proteinExistence type="predicted"/>
<sequence length="93" mass="9229">MAIPFPMEDAMLKKFLMTTLAATALMGASAQAAPARALSLARVSADVRAASAPGKANGLFGLGATGTLAGVLAAMLGIWGIVELADDDAPTSP</sequence>
<gene>
    <name evidence="3" type="ORF">ABS767_10370</name>
</gene>
<accession>A0ABW8YMX6</accession>
<dbReference type="RefSeq" id="WP_408078277.1">
    <property type="nucleotide sequence ID" value="NZ_JBELQC010000001.1"/>
</dbReference>
<keyword evidence="1" id="KW-0472">Membrane</keyword>
<evidence type="ECO:0000313" key="3">
    <source>
        <dbReference type="EMBL" id="MFL9841369.1"/>
    </source>
</evidence>
<keyword evidence="1" id="KW-1133">Transmembrane helix</keyword>
<keyword evidence="2" id="KW-0732">Signal</keyword>
<organism evidence="3 4">
    <name type="scientific">Sphingomonas plantiphila</name>
    <dbReference type="NCBI Taxonomy" id="3163295"/>
    <lineage>
        <taxon>Bacteria</taxon>
        <taxon>Pseudomonadati</taxon>
        <taxon>Pseudomonadota</taxon>
        <taxon>Alphaproteobacteria</taxon>
        <taxon>Sphingomonadales</taxon>
        <taxon>Sphingomonadaceae</taxon>
        <taxon>Sphingomonas</taxon>
    </lineage>
</organism>
<keyword evidence="1" id="KW-0812">Transmembrane</keyword>
<name>A0ABW8YMX6_9SPHN</name>
<feature type="signal peptide" evidence="2">
    <location>
        <begin position="1"/>
        <end position="32"/>
    </location>
</feature>
<dbReference type="EMBL" id="JBELQC010000001">
    <property type="protein sequence ID" value="MFL9841369.1"/>
    <property type="molecule type" value="Genomic_DNA"/>
</dbReference>
<keyword evidence="4" id="KW-1185">Reference proteome</keyword>
<feature type="transmembrane region" description="Helical" evidence="1">
    <location>
        <begin position="61"/>
        <end position="82"/>
    </location>
</feature>
<feature type="chain" id="PRO_5045420788" evidence="2">
    <location>
        <begin position="33"/>
        <end position="93"/>
    </location>
</feature>
<evidence type="ECO:0000256" key="1">
    <source>
        <dbReference type="SAM" id="Phobius"/>
    </source>
</evidence>